<dbReference type="EMBL" id="JAKCXM010001033">
    <property type="protein sequence ID" value="KAJ0391446.1"/>
    <property type="molecule type" value="Genomic_DNA"/>
</dbReference>
<feature type="compositionally biased region" description="Polar residues" evidence="1">
    <location>
        <begin position="220"/>
        <end position="235"/>
    </location>
</feature>
<evidence type="ECO:0000313" key="2">
    <source>
        <dbReference type="EMBL" id="KAJ0391446.1"/>
    </source>
</evidence>
<accession>A0AAD5L820</accession>
<dbReference type="Proteomes" id="UP001209570">
    <property type="component" value="Unassembled WGS sequence"/>
</dbReference>
<organism evidence="2 3">
    <name type="scientific">Pythium insidiosum</name>
    <name type="common">Pythiosis disease agent</name>
    <dbReference type="NCBI Taxonomy" id="114742"/>
    <lineage>
        <taxon>Eukaryota</taxon>
        <taxon>Sar</taxon>
        <taxon>Stramenopiles</taxon>
        <taxon>Oomycota</taxon>
        <taxon>Peronosporomycetes</taxon>
        <taxon>Pythiales</taxon>
        <taxon>Pythiaceae</taxon>
        <taxon>Pythium</taxon>
    </lineage>
</organism>
<evidence type="ECO:0000313" key="3">
    <source>
        <dbReference type="Proteomes" id="UP001209570"/>
    </source>
</evidence>
<feature type="region of interest" description="Disordered" evidence="1">
    <location>
        <begin position="141"/>
        <end position="246"/>
    </location>
</feature>
<feature type="compositionally biased region" description="Polar residues" evidence="1">
    <location>
        <begin position="165"/>
        <end position="174"/>
    </location>
</feature>
<comment type="caution">
    <text evidence="2">The sequence shown here is derived from an EMBL/GenBank/DDBJ whole genome shotgun (WGS) entry which is preliminary data.</text>
</comment>
<protein>
    <recommendedName>
        <fullName evidence="4">OTU domain-containing protein</fullName>
    </recommendedName>
</protein>
<dbReference type="AlphaFoldDB" id="A0AAD5L820"/>
<feature type="compositionally biased region" description="Acidic residues" evidence="1">
    <location>
        <begin position="559"/>
        <end position="568"/>
    </location>
</feature>
<reference evidence="2" key="1">
    <citation type="submission" date="2021-12" db="EMBL/GenBank/DDBJ databases">
        <title>Prjna785345.</title>
        <authorList>
            <person name="Rujirawat T."/>
            <person name="Krajaejun T."/>
        </authorList>
    </citation>
    <scope>NUCLEOTIDE SEQUENCE</scope>
    <source>
        <strain evidence="2">Pi057C3</strain>
    </source>
</reference>
<keyword evidence="3" id="KW-1185">Reference proteome</keyword>
<sequence>MYRLYVRLPRGFMLPQYNANRQFWNLLQKGAESTGGTNAKNLVERLFEEHYTTTCEAKFQLVTLTFTSPEVRNRWKNRQLPFISHKVKILLQASDTLSAQNPATGFDDGARNLQYSVLLLGLQSKTQKDVREIARAACGTQPSLIEELSPTPAPGMEHRQEPKTDNTPTTNPAQPRQDARPPTIDTTRDVSAPTGPSNSDGTPVETQDVLMEETEPVKGESNQQQQVETAPSSVTEFFPPADDKSATIATDLTPHRAAEAGDWDSTQFSSQELDELLADPGALPGRIDSLADWLRLFDARIVDNNADGRCLYQAVDGALRRTLRDNKLGNGNFSIKEAHTLKQVACTYLLHYLPQMLDDGAVHLGDLHTRYYGFRDDDITDAVKYVEVVAHIWEIYGYQAGGAIPVEHWSGAEELFGLVWYLREPIFVIGADAHVQVYLVEQAGAESHYDECMVILTPTDDRAWAMIQTILNHGAIPRVIVHGAGHFRTFRFAEAINKSYHDRTTRAGRDTMRDNLNTALMKLGLYAACARAPLPLAVPEDAIKTPSQLSGSLYAPSSDEGELSQEDEAALTTTDHLQLLDQLNPHQRLRSDERNLWRAAELANAKAVQNPQLPGL</sequence>
<evidence type="ECO:0008006" key="4">
    <source>
        <dbReference type="Google" id="ProtNLM"/>
    </source>
</evidence>
<evidence type="ECO:0000256" key="1">
    <source>
        <dbReference type="SAM" id="MobiDB-lite"/>
    </source>
</evidence>
<feature type="compositionally biased region" description="Polar residues" evidence="1">
    <location>
        <begin position="194"/>
        <end position="205"/>
    </location>
</feature>
<gene>
    <name evidence="2" type="ORF">P43SY_011434</name>
</gene>
<name>A0AAD5L820_PYTIN</name>
<feature type="region of interest" description="Disordered" evidence="1">
    <location>
        <begin position="549"/>
        <end position="568"/>
    </location>
</feature>
<proteinExistence type="predicted"/>